<keyword evidence="3" id="KW-0175">Coiled coil</keyword>
<keyword evidence="1" id="KW-0547">Nucleotide-binding</keyword>
<feature type="coiled-coil region" evidence="3">
    <location>
        <begin position="142"/>
        <end position="169"/>
    </location>
</feature>
<dbReference type="GO" id="GO:0007264">
    <property type="term" value="P:small GTPase-mediated signal transduction"/>
    <property type="evidence" value="ECO:0007669"/>
    <property type="project" value="InterPro"/>
</dbReference>
<dbReference type="InterPro" id="IPR003578">
    <property type="entry name" value="Small_GTPase_Rho"/>
</dbReference>
<dbReference type="SUPFAM" id="SSF52540">
    <property type="entry name" value="P-loop containing nucleoside triphosphate hydrolases"/>
    <property type="match status" value="3"/>
</dbReference>
<protein>
    <submittedName>
        <fullName evidence="4">Rhogap domain-containing protein</fullName>
    </submittedName>
</protein>
<dbReference type="SMART" id="SM00173">
    <property type="entry name" value="RAS"/>
    <property type="match status" value="1"/>
</dbReference>
<dbReference type="Gene3D" id="3.40.50.300">
    <property type="entry name" value="P-loop containing nucleotide triphosphate hydrolases"/>
    <property type="match status" value="3"/>
</dbReference>
<accession>A0A9Q0LRG6</accession>
<proteinExistence type="predicted"/>
<organism evidence="4 5">
    <name type="scientific">Anaeramoeba ignava</name>
    <name type="common">Anaerobic marine amoeba</name>
    <dbReference type="NCBI Taxonomy" id="1746090"/>
    <lineage>
        <taxon>Eukaryota</taxon>
        <taxon>Metamonada</taxon>
        <taxon>Anaeramoebidae</taxon>
        <taxon>Anaeramoeba</taxon>
    </lineage>
</organism>
<evidence type="ECO:0000256" key="3">
    <source>
        <dbReference type="SAM" id="Coils"/>
    </source>
</evidence>
<evidence type="ECO:0000313" key="5">
    <source>
        <dbReference type="Proteomes" id="UP001149090"/>
    </source>
</evidence>
<gene>
    <name evidence="4" type="ORF">M0811_06155</name>
</gene>
<dbReference type="CDD" id="cd00157">
    <property type="entry name" value="Rho"/>
    <property type="match status" value="2"/>
</dbReference>
<reference evidence="4" key="1">
    <citation type="submission" date="2022-10" db="EMBL/GenBank/DDBJ databases">
        <title>Novel sulphate-reducing endosymbionts in the free-living metamonad Anaeramoeba.</title>
        <authorList>
            <person name="Jerlstrom-Hultqvist J."/>
            <person name="Cepicka I."/>
            <person name="Gallot-Lavallee L."/>
            <person name="Salas-Leiva D."/>
            <person name="Curtis B.A."/>
            <person name="Zahonova K."/>
            <person name="Pipaliya S."/>
            <person name="Dacks J."/>
            <person name="Roger A.J."/>
        </authorList>
    </citation>
    <scope>NUCLEOTIDE SEQUENCE</scope>
    <source>
        <strain evidence="4">BMAN</strain>
    </source>
</reference>
<dbReference type="PROSITE" id="PS51419">
    <property type="entry name" value="RAB"/>
    <property type="match status" value="2"/>
</dbReference>
<comment type="caution">
    <text evidence="4">The sequence shown here is derived from an EMBL/GenBank/DDBJ whole genome shotgun (WGS) entry which is preliminary data.</text>
</comment>
<dbReference type="PROSITE" id="PS51421">
    <property type="entry name" value="RAS"/>
    <property type="match status" value="1"/>
</dbReference>
<dbReference type="PROSITE" id="PS51420">
    <property type="entry name" value="RHO"/>
    <property type="match status" value="2"/>
</dbReference>
<dbReference type="OrthoDB" id="8830751at2759"/>
<evidence type="ECO:0000313" key="4">
    <source>
        <dbReference type="EMBL" id="KAJ5076575.1"/>
    </source>
</evidence>
<dbReference type="PRINTS" id="PR00449">
    <property type="entry name" value="RASTRNSFRMNG"/>
</dbReference>
<dbReference type="InterPro" id="IPR005225">
    <property type="entry name" value="Small_GTP-bd"/>
</dbReference>
<dbReference type="GO" id="GO:0003924">
    <property type="term" value="F:GTPase activity"/>
    <property type="evidence" value="ECO:0007669"/>
    <property type="project" value="InterPro"/>
</dbReference>
<dbReference type="InterPro" id="IPR027417">
    <property type="entry name" value="P-loop_NTPase"/>
</dbReference>
<dbReference type="Proteomes" id="UP001149090">
    <property type="component" value="Unassembled WGS sequence"/>
</dbReference>
<sequence length="492" mass="59041">MRKWKILFIGDYYVGKTSLLMTYYEKKLPEEYLPTVFESFSNIFQIKNEEIERIEENEQNQIENQQNQQNQQNQIEIENKFQIEFWDSAIHEDNYRFLQIFCQEADIIVFCFSIIDYYSFENIQSFWIPNTEKYLKNKKRILIGTKMDLRNNEERINQLKEKNQKLITKEEGMDLAKKIKAIKYFECSSLNQKGIETIFNEIALICIGKYDKKEKKKGSIFVGSRVVGKTSLLLTYYEKKLPEKYIPTIFDIFQKTFKIEKNKEIEISFWDSERPEDRDRLFPLIYPETDLIAICFSIIDSNSFERIENFWIPEIEQYSPNSKRILIGTKIDLRNELKEDNQKLITKEEGMEFAKKIKAIKYFECSSFTQKGIETIFNEIPLVCIGKYDKEENKKGFIFIGDGAIGKTSLLLTYDLKYLPEEYIPTIYDNFSKNFKIEENKEIEIAFWDTARRDYDDRLFPLYYPWKQILIVICFAIDDYYSFENIENFWIL</sequence>
<dbReference type="Pfam" id="PF00071">
    <property type="entry name" value="Ras"/>
    <property type="match status" value="4"/>
</dbReference>
<name>A0A9Q0LRG6_ANAIG</name>
<feature type="coiled-coil region" evidence="3">
    <location>
        <begin position="44"/>
        <end position="75"/>
    </location>
</feature>
<keyword evidence="5" id="KW-1185">Reference proteome</keyword>
<evidence type="ECO:0000256" key="2">
    <source>
        <dbReference type="ARBA" id="ARBA00023134"/>
    </source>
</evidence>
<dbReference type="SMART" id="SM00174">
    <property type="entry name" value="RHO"/>
    <property type="match status" value="2"/>
</dbReference>
<dbReference type="PANTHER" id="PTHR24072">
    <property type="entry name" value="RHO FAMILY GTPASE"/>
    <property type="match status" value="1"/>
</dbReference>
<dbReference type="NCBIfam" id="TIGR00231">
    <property type="entry name" value="small_GTP"/>
    <property type="match status" value="2"/>
</dbReference>
<dbReference type="AlphaFoldDB" id="A0A9Q0LRG6"/>
<dbReference type="GO" id="GO:0005525">
    <property type="term" value="F:GTP binding"/>
    <property type="evidence" value="ECO:0007669"/>
    <property type="project" value="UniProtKB-KW"/>
</dbReference>
<dbReference type="SMART" id="SM00175">
    <property type="entry name" value="RAB"/>
    <property type="match status" value="1"/>
</dbReference>
<dbReference type="FunFam" id="3.40.50.300:FF:000118">
    <property type="entry name" value="Rho-related GTP-binding protein RhoG"/>
    <property type="match status" value="1"/>
</dbReference>
<dbReference type="InterPro" id="IPR001806">
    <property type="entry name" value="Small_GTPase"/>
</dbReference>
<keyword evidence="2" id="KW-0342">GTP-binding</keyword>
<evidence type="ECO:0000256" key="1">
    <source>
        <dbReference type="ARBA" id="ARBA00022741"/>
    </source>
</evidence>
<dbReference type="EMBL" id="JAPDFW010000060">
    <property type="protein sequence ID" value="KAJ5076575.1"/>
    <property type="molecule type" value="Genomic_DNA"/>
</dbReference>